<feature type="chain" id="PRO_5011333262" description="Carboxylic ester hydrolase" evidence="4">
    <location>
        <begin position="26"/>
        <end position="530"/>
    </location>
</feature>
<evidence type="ECO:0000259" key="5">
    <source>
        <dbReference type="Pfam" id="PF00135"/>
    </source>
</evidence>
<dbReference type="InterPro" id="IPR002168">
    <property type="entry name" value="Lipase_GDXG_HIS_AS"/>
</dbReference>
<protein>
    <recommendedName>
        <fullName evidence="4">Carboxylic ester hydrolase</fullName>
        <ecNumber evidence="4">3.1.1.-</ecNumber>
    </recommendedName>
</protein>
<dbReference type="InterPro" id="IPR029058">
    <property type="entry name" value="AB_hydrolase_fold"/>
</dbReference>
<dbReference type="InterPro" id="IPR019819">
    <property type="entry name" value="Carboxylesterase_B_CS"/>
</dbReference>
<gene>
    <name evidence="6" type="ORF">SAMN05192543_101994</name>
</gene>
<evidence type="ECO:0000313" key="7">
    <source>
        <dbReference type="Proteomes" id="UP000199548"/>
    </source>
</evidence>
<comment type="similarity">
    <text evidence="1 4">Belongs to the type-B carboxylesterase/lipase family.</text>
</comment>
<feature type="domain" description="Carboxylesterase type B" evidence="5">
    <location>
        <begin position="34"/>
        <end position="521"/>
    </location>
</feature>
<dbReference type="InterPro" id="IPR050309">
    <property type="entry name" value="Type-B_Carboxylest/Lipase"/>
</dbReference>
<dbReference type="EC" id="3.1.1.-" evidence="4"/>
<accession>A0A1I3EP02</accession>
<dbReference type="Gene3D" id="3.40.50.1820">
    <property type="entry name" value="alpha/beta hydrolase"/>
    <property type="match status" value="1"/>
</dbReference>
<evidence type="ECO:0000256" key="2">
    <source>
        <dbReference type="ARBA" id="ARBA00010515"/>
    </source>
</evidence>
<dbReference type="STRING" id="420953.SAMN05192543_101994"/>
<evidence type="ECO:0000313" key="6">
    <source>
        <dbReference type="EMBL" id="SFI00714.1"/>
    </source>
</evidence>
<keyword evidence="7" id="KW-1185">Reference proteome</keyword>
<dbReference type="AlphaFoldDB" id="A0A1I3EP02"/>
<dbReference type="PROSITE" id="PS51257">
    <property type="entry name" value="PROKAR_LIPOPROTEIN"/>
    <property type="match status" value="1"/>
</dbReference>
<organism evidence="6 7">
    <name type="scientific">Paraburkholderia megapolitana</name>
    <dbReference type="NCBI Taxonomy" id="420953"/>
    <lineage>
        <taxon>Bacteria</taxon>
        <taxon>Pseudomonadati</taxon>
        <taxon>Pseudomonadota</taxon>
        <taxon>Betaproteobacteria</taxon>
        <taxon>Burkholderiales</taxon>
        <taxon>Burkholderiaceae</taxon>
        <taxon>Paraburkholderia</taxon>
    </lineage>
</organism>
<dbReference type="Pfam" id="PF00135">
    <property type="entry name" value="COesterase"/>
    <property type="match status" value="1"/>
</dbReference>
<keyword evidence="3 4" id="KW-0378">Hydrolase</keyword>
<dbReference type="InterPro" id="IPR002018">
    <property type="entry name" value="CarbesteraseB"/>
</dbReference>
<feature type="signal peptide" evidence="4">
    <location>
        <begin position="1"/>
        <end position="25"/>
    </location>
</feature>
<sequence length="530" mass="55021">MERSRQTRAGTAIAATCLLMLTACNDDVTAPADPTVVQTQQGRAKGIVANNVREFLGLPYAAPPTGALRWKAPAPPAVYTASVYDASHLASQCIQGTATAPSGSEDCLYLNVYVPGTASTGTSPALPVLFWIHGGGFILGSGNATDGAALAQKANAIVVTVNYRLNALGFLAHPALAAEDPNGATGDYGIMDQAAAMSWVQKNIAAFGGDPASVTIFGDSAGGHSVYVHLASPGSAGLFARAIPQSGGFSRQQESLQQAEADGVNYAKTWGCTDTTSAACLRSLPAAALLQGNPSAWYATIDGKVLPASTSVAFANGQYNRVPVMSGFTQNEGTFFVSAAFDAQGHPVTATGYAAAIQGFLGVSGTDTAALYPVGQYASPSAALATIAGDRLFVCDELQDGDNLAKYSPAVYMYRFSDPAPYSVNSLISSLPPVNLDYGAFHSSDLDYWWQLIPTPTANQATLSDAMTAALAAFAHSGNPNTGSTVANWPLYTAQTRQTLDFGYPVTNTYDAYTAHQCGFWYGQAPSTGL</sequence>
<name>A0A1I3EP02_9BURK</name>
<dbReference type="PROSITE" id="PS01173">
    <property type="entry name" value="LIPASE_GDXG_HIS"/>
    <property type="match status" value="1"/>
</dbReference>
<dbReference type="InterPro" id="IPR019826">
    <property type="entry name" value="Carboxylesterase_B_AS"/>
</dbReference>
<dbReference type="EMBL" id="FOQU01000001">
    <property type="protein sequence ID" value="SFI00714.1"/>
    <property type="molecule type" value="Genomic_DNA"/>
</dbReference>
<evidence type="ECO:0000256" key="1">
    <source>
        <dbReference type="ARBA" id="ARBA00005964"/>
    </source>
</evidence>
<dbReference type="PANTHER" id="PTHR11559">
    <property type="entry name" value="CARBOXYLESTERASE"/>
    <property type="match status" value="1"/>
</dbReference>
<comment type="similarity">
    <text evidence="2">Belongs to the 'GDXG' lipolytic enzyme family.</text>
</comment>
<dbReference type="PROSITE" id="PS00122">
    <property type="entry name" value="CARBOXYLESTERASE_B_1"/>
    <property type="match status" value="1"/>
</dbReference>
<evidence type="ECO:0000256" key="3">
    <source>
        <dbReference type="ARBA" id="ARBA00022801"/>
    </source>
</evidence>
<reference evidence="6 7" key="1">
    <citation type="submission" date="2016-10" db="EMBL/GenBank/DDBJ databases">
        <authorList>
            <person name="de Groot N.N."/>
        </authorList>
    </citation>
    <scope>NUCLEOTIDE SEQUENCE [LARGE SCALE GENOMIC DNA]</scope>
    <source>
        <strain evidence="6 7">LMG 23650</strain>
    </source>
</reference>
<dbReference type="GO" id="GO:0016787">
    <property type="term" value="F:hydrolase activity"/>
    <property type="evidence" value="ECO:0007669"/>
    <property type="project" value="UniProtKB-KW"/>
</dbReference>
<evidence type="ECO:0000256" key="4">
    <source>
        <dbReference type="RuleBase" id="RU361235"/>
    </source>
</evidence>
<keyword evidence="4" id="KW-0732">Signal</keyword>
<dbReference type="Proteomes" id="UP000199548">
    <property type="component" value="Unassembled WGS sequence"/>
</dbReference>
<proteinExistence type="inferred from homology"/>
<dbReference type="PROSITE" id="PS00941">
    <property type="entry name" value="CARBOXYLESTERASE_B_2"/>
    <property type="match status" value="1"/>
</dbReference>
<dbReference type="SUPFAM" id="SSF53474">
    <property type="entry name" value="alpha/beta-Hydrolases"/>
    <property type="match status" value="1"/>
</dbReference>